<dbReference type="Proteomes" id="UP000076761">
    <property type="component" value="Unassembled WGS sequence"/>
</dbReference>
<protein>
    <submittedName>
        <fullName evidence="1">Uncharacterized protein</fullName>
    </submittedName>
</protein>
<name>A0A165TDL0_9AGAM</name>
<dbReference type="AlphaFoldDB" id="A0A165TDL0"/>
<keyword evidence="2" id="KW-1185">Reference proteome</keyword>
<dbReference type="InParanoid" id="A0A165TDL0"/>
<dbReference type="EMBL" id="KV425566">
    <property type="protein sequence ID" value="KZT26513.1"/>
    <property type="molecule type" value="Genomic_DNA"/>
</dbReference>
<evidence type="ECO:0000313" key="2">
    <source>
        <dbReference type="Proteomes" id="UP000076761"/>
    </source>
</evidence>
<evidence type="ECO:0000313" key="1">
    <source>
        <dbReference type="EMBL" id="KZT26513.1"/>
    </source>
</evidence>
<proteinExistence type="predicted"/>
<gene>
    <name evidence="1" type="ORF">NEOLEDRAFT_226545</name>
</gene>
<sequence>MISMNPGTCGLKIARFVRFFSPPHWAQNAPDALIFAVHRTNTPFRVSGAHRGAYMDITLSCQLLKHALHSKSYSQVQLILPFALHLDQKSGLLRMSALQGRTYTIFLLVPIMFRPMQQGVCSTEWPSQVLYGVGVPEAQRGEVSYRWRAYLL</sequence>
<accession>A0A165TDL0</accession>
<organism evidence="1 2">
    <name type="scientific">Neolentinus lepideus HHB14362 ss-1</name>
    <dbReference type="NCBI Taxonomy" id="1314782"/>
    <lineage>
        <taxon>Eukaryota</taxon>
        <taxon>Fungi</taxon>
        <taxon>Dikarya</taxon>
        <taxon>Basidiomycota</taxon>
        <taxon>Agaricomycotina</taxon>
        <taxon>Agaricomycetes</taxon>
        <taxon>Gloeophyllales</taxon>
        <taxon>Gloeophyllaceae</taxon>
        <taxon>Neolentinus</taxon>
    </lineage>
</organism>
<reference evidence="1 2" key="1">
    <citation type="journal article" date="2016" name="Mol. Biol. Evol.">
        <title>Comparative Genomics of Early-Diverging Mushroom-Forming Fungi Provides Insights into the Origins of Lignocellulose Decay Capabilities.</title>
        <authorList>
            <person name="Nagy L.G."/>
            <person name="Riley R."/>
            <person name="Tritt A."/>
            <person name="Adam C."/>
            <person name="Daum C."/>
            <person name="Floudas D."/>
            <person name="Sun H."/>
            <person name="Yadav J.S."/>
            <person name="Pangilinan J."/>
            <person name="Larsson K.H."/>
            <person name="Matsuura K."/>
            <person name="Barry K."/>
            <person name="Labutti K."/>
            <person name="Kuo R."/>
            <person name="Ohm R.A."/>
            <person name="Bhattacharya S.S."/>
            <person name="Shirouzu T."/>
            <person name="Yoshinaga Y."/>
            <person name="Martin F.M."/>
            <person name="Grigoriev I.V."/>
            <person name="Hibbett D.S."/>
        </authorList>
    </citation>
    <scope>NUCLEOTIDE SEQUENCE [LARGE SCALE GENOMIC DNA]</scope>
    <source>
        <strain evidence="1 2">HHB14362 ss-1</strain>
    </source>
</reference>